<organism evidence="2 3">
    <name type="scientific">Penicillium rubens (strain ATCC 28089 / DSM 1075 / NRRL 1951 / Wisconsin 54-1255)</name>
    <name type="common">Penicillium chrysogenum</name>
    <dbReference type="NCBI Taxonomy" id="500485"/>
    <lineage>
        <taxon>Eukaryota</taxon>
        <taxon>Fungi</taxon>
        <taxon>Dikarya</taxon>
        <taxon>Ascomycota</taxon>
        <taxon>Pezizomycotina</taxon>
        <taxon>Eurotiomycetes</taxon>
        <taxon>Eurotiomycetidae</taxon>
        <taxon>Eurotiales</taxon>
        <taxon>Aspergillaceae</taxon>
        <taxon>Penicillium</taxon>
        <taxon>Penicillium chrysogenum species complex</taxon>
    </lineage>
</organism>
<dbReference type="EMBL" id="AM920428">
    <property type="protein sequence ID" value="CAP91193.1"/>
    <property type="molecule type" value="Genomic_DNA"/>
</dbReference>
<name>B6H1N6_PENRW</name>
<feature type="region of interest" description="Disordered" evidence="1">
    <location>
        <begin position="14"/>
        <end position="36"/>
    </location>
</feature>
<reference evidence="2 3" key="1">
    <citation type="journal article" date="2008" name="Nat. Biotechnol.">
        <title>Genome sequencing and analysis of the filamentous fungus Penicillium chrysogenum.</title>
        <authorList>
            <person name="van den Berg M.A."/>
            <person name="Albang R."/>
            <person name="Albermann K."/>
            <person name="Badger J.H."/>
            <person name="Daran J.-M."/>
            <person name="Driessen A.J.M."/>
            <person name="Garcia-Estrada C."/>
            <person name="Fedorova N.D."/>
            <person name="Harris D.M."/>
            <person name="Heijne W.H.M."/>
            <person name="Joardar V.S."/>
            <person name="Kiel J.A.K.W."/>
            <person name="Kovalchuk A."/>
            <person name="Martin J.F."/>
            <person name="Nierman W.C."/>
            <person name="Nijland J.G."/>
            <person name="Pronk J.T."/>
            <person name="Roubos J.A."/>
            <person name="van der Klei I.J."/>
            <person name="van Peij N.N.M.E."/>
            <person name="Veenhuis M."/>
            <person name="von Doehren H."/>
            <person name="Wagner C."/>
            <person name="Wortman J.R."/>
            <person name="Bovenberg R.A.L."/>
        </authorList>
    </citation>
    <scope>NUCLEOTIDE SEQUENCE [LARGE SCALE GENOMIC DNA]</scope>
    <source>
        <strain evidence="3">ATCC 28089 / DSM 1075 / NRRL 1951 / Wisconsin 54-1255</strain>
    </source>
</reference>
<sequence length="151" mass="16976">MDLPWFYCADRCSDEEGTRGQSENEQTKERISGGGRSIKFLDPEYSAESMVSPEDRTRIPTLIRFRLDAKSLKDQDLWNQGMQRKYIEMIGTIEALSKEAAALRKQVEVLPSGDAVKTRETVGLISHGAPGYSNNDKRTPPTGKFKVHVNV</sequence>
<evidence type="ECO:0000313" key="2">
    <source>
        <dbReference type="EMBL" id="CAP91193.1"/>
    </source>
</evidence>
<keyword evidence="3" id="KW-1185">Reference proteome</keyword>
<accession>B6H1N6</accession>
<evidence type="ECO:0000313" key="3">
    <source>
        <dbReference type="Proteomes" id="UP000000724"/>
    </source>
</evidence>
<dbReference type="OrthoDB" id="4292227at2759"/>
<evidence type="ECO:0000256" key="1">
    <source>
        <dbReference type="SAM" id="MobiDB-lite"/>
    </source>
</evidence>
<dbReference type="VEuPathDB" id="FungiDB:PCH_Pc13g01240"/>
<dbReference type="AlphaFoldDB" id="B6H1N6"/>
<dbReference type="HOGENOM" id="CLU_1732088_0_0_1"/>
<protein>
    <submittedName>
        <fullName evidence="2">Uncharacterized protein</fullName>
    </submittedName>
</protein>
<gene>
    <name evidence="2" type="ORF">Pc13g01240</name>
    <name evidence="2" type="ORF">PCH_Pc13g01240</name>
</gene>
<proteinExistence type="predicted"/>
<dbReference type="Proteomes" id="UP000000724">
    <property type="component" value="Contig Pc00c13"/>
</dbReference>